<gene>
    <name evidence="3" type="ORF">DACRYDRAFT_24822</name>
</gene>
<dbReference type="Gene3D" id="1.25.40.10">
    <property type="entry name" value="Tetratricopeptide repeat domain"/>
    <property type="match status" value="1"/>
</dbReference>
<keyword evidence="4" id="KW-1185">Reference proteome</keyword>
<evidence type="ECO:0000313" key="4">
    <source>
        <dbReference type="Proteomes" id="UP000030653"/>
    </source>
</evidence>
<dbReference type="AlphaFoldDB" id="M5FQP8"/>
<protein>
    <submittedName>
        <fullName evidence="3">Uncharacterized protein</fullName>
    </submittedName>
</protein>
<evidence type="ECO:0000313" key="3">
    <source>
        <dbReference type="EMBL" id="EJT97878.1"/>
    </source>
</evidence>
<sequence length="597" mass="67748">MRGSAVLLLGLYRSWTSAHASRTSAWASSLRGTRNSSSLLTAHQPNVDAPPHDSSERVEPPLPSNSEALTSNFVAPAWLRTPADEVMRPNPDDPDDPGLFMARMLWRRLGNAKFKNLRHLTGLTHFELMQLADLAEKGNVADPAAEAEILRFVSASHHKLPPRQMLYHLANQLRSLQRLSHLKRVLLWIALNNGEEGGVPAAAYELLQEKARESYYYAVNHEVSPEYERINHALRRFKERGEDLVEAYLGLSAFLESELLRTHGRLSETKRNELAKDSVDALQRAAAKGRRMAMSLLGRLYAAGTLTERNGMLARLFWEEGHKRGSPSCSWNLAVWHSRLTPVWDVLPLKLDKAREYAESLVFRTTWGAGRAAQWYYLKPGITPEKHKKFWGCNHDDERAAASTAWSARANSGEGKLLWAEMLLYNKANMDSGLSLVQDYWRYLEKHPEPVVGDEAVDDTQDLVHLEDEEDASDSLPQLSNGMILPRFFKSFGEIIVEPKGRPSTRKEQLMLALNLIKDPTIRLQSRNERKGLLVLAERLIHEANRGLPALPTQDDFRLVQKHHSLEWDHILHEMAVSRGDVRRPTFSDMTLARMDK</sequence>
<dbReference type="RefSeq" id="XP_040624776.1">
    <property type="nucleotide sequence ID" value="XM_040773871.1"/>
</dbReference>
<feature type="region of interest" description="Disordered" evidence="1">
    <location>
        <begin position="41"/>
        <end position="68"/>
    </location>
</feature>
<feature type="compositionally biased region" description="Basic and acidic residues" evidence="1">
    <location>
        <begin position="50"/>
        <end position="59"/>
    </location>
</feature>
<reference evidence="3 4" key="1">
    <citation type="journal article" date="2012" name="Science">
        <title>The Paleozoic origin of enzymatic lignin decomposition reconstructed from 31 fungal genomes.</title>
        <authorList>
            <person name="Floudas D."/>
            <person name="Binder M."/>
            <person name="Riley R."/>
            <person name="Barry K."/>
            <person name="Blanchette R.A."/>
            <person name="Henrissat B."/>
            <person name="Martinez A.T."/>
            <person name="Otillar R."/>
            <person name="Spatafora J.W."/>
            <person name="Yadav J.S."/>
            <person name="Aerts A."/>
            <person name="Benoit I."/>
            <person name="Boyd A."/>
            <person name="Carlson A."/>
            <person name="Copeland A."/>
            <person name="Coutinho P.M."/>
            <person name="de Vries R.P."/>
            <person name="Ferreira P."/>
            <person name="Findley K."/>
            <person name="Foster B."/>
            <person name="Gaskell J."/>
            <person name="Glotzer D."/>
            <person name="Gorecki P."/>
            <person name="Heitman J."/>
            <person name="Hesse C."/>
            <person name="Hori C."/>
            <person name="Igarashi K."/>
            <person name="Jurgens J.A."/>
            <person name="Kallen N."/>
            <person name="Kersten P."/>
            <person name="Kohler A."/>
            <person name="Kuees U."/>
            <person name="Kumar T.K.A."/>
            <person name="Kuo A."/>
            <person name="LaButti K."/>
            <person name="Larrondo L.F."/>
            <person name="Lindquist E."/>
            <person name="Ling A."/>
            <person name="Lombard V."/>
            <person name="Lucas S."/>
            <person name="Lundell T."/>
            <person name="Martin R."/>
            <person name="McLaughlin D.J."/>
            <person name="Morgenstern I."/>
            <person name="Morin E."/>
            <person name="Murat C."/>
            <person name="Nagy L.G."/>
            <person name="Nolan M."/>
            <person name="Ohm R.A."/>
            <person name="Patyshakuliyeva A."/>
            <person name="Rokas A."/>
            <person name="Ruiz-Duenas F.J."/>
            <person name="Sabat G."/>
            <person name="Salamov A."/>
            <person name="Samejima M."/>
            <person name="Schmutz J."/>
            <person name="Slot J.C."/>
            <person name="St John F."/>
            <person name="Stenlid J."/>
            <person name="Sun H."/>
            <person name="Sun S."/>
            <person name="Syed K."/>
            <person name="Tsang A."/>
            <person name="Wiebenga A."/>
            <person name="Young D."/>
            <person name="Pisabarro A."/>
            <person name="Eastwood D.C."/>
            <person name="Martin F."/>
            <person name="Cullen D."/>
            <person name="Grigoriev I.V."/>
            <person name="Hibbett D.S."/>
        </authorList>
    </citation>
    <scope>NUCLEOTIDE SEQUENCE [LARGE SCALE GENOMIC DNA]</scope>
    <source>
        <strain evidence="3 4">DJM-731 SS1</strain>
    </source>
</reference>
<evidence type="ECO:0000256" key="2">
    <source>
        <dbReference type="SAM" id="SignalP"/>
    </source>
</evidence>
<dbReference type="Proteomes" id="UP000030653">
    <property type="component" value="Unassembled WGS sequence"/>
</dbReference>
<organism evidence="3 4">
    <name type="scientific">Dacryopinax primogenitus (strain DJM 731)</name>
    <name type="common">Brown rot fungus</name>
    <dbReference type="NCBI Taxonomy" id="1858805"/>
    <lineage>
        <taxon>Eukaryota</taxon>
        <taxon>Fungi</taxon>
        <taxon>Dikarya</taxon>
        <taxon>Basidiomycota</taxon>
        <taxon>Agaricomycotina</taxon>
        <taxon>Dacrymycetes</taxon>
        <taxon>Dacrymycetales</taxon>
        <taxon>Dacrymycetaceae</taxon>
        <taxon>Dacryopinax</taxon>
    </lineage>
</organism>
<dbReference type="GeneID" id="63688933"/>
<feature type="chain" id="PRO_5004067071" evidence="2">
    <location>
        <begin position="21"/>
        <end position="597"/>
    </location>
</feature>
<accession>M5FQP8</accession>
<feature type="signal peptide" evidence="2">
    <location>
        <begin position="1"/>
        <end position="20"/>
    </location>
</feature>
<dbReference type="EMBL" id="JH795875">
    <property type="protein sequence ID" value="EJT97878.1"/>
    <property type="molecule type" value="Genomic_DNA"/>
</dbReference>
<keyword evidence="2" id="KW-0732">Signal</keyword>
<dbReference type="HOGENOM" id="CLU_457095_0_0_1"/>
<evidence type="ECO:0000256" key="1">
    <source>
        <dbReference type="SAM" id="MobiDB-lite"/>
    </source>
</evidence>
<dbReference type="OrthoDB" id="10516331at2759"/>
<dbReference type="InterPro" id="IPR011990">
    <property type="entry name" value="TPR-like_helical_dom_sf"/>
</dbReference>
<name>M5FQP8_DACPD</name>
<proteinExistence type="predicted"/>